<accession>A0AC61QM83</accession>
<dbReference type="EMBL" id="SRZC01000027">
    <property type="protein sequence ID" value="TGX80305.1"/>
    <property type="molecule type" value="Genomic_DNA"/>
</dbReference>
<dbReference type="Proteomes" id="UP000308886">
    <property type="component" value="Unassembled WGS sequence"/>
</dbReference>
<evidence type="ECO:0000313" key="1">
    <source>
        <dbReference type="EMBL" id="TGX80305.1"/>
    </source>
</evidence>
<proteinExistence type="predicted"/>
<sequence length="64" mass="7004">MKKKYTPPTITVMSIECDGNHLLAGSDNPNTGMNIPTESTPGVEGDAKEGFFDFDGFHLEEIEE</sequence>
<comment type="caution">
    <text evidence="1">The sequence shown here is derived from an EMBL/GenBank/DDBJ whole genome shotgun (WGS) entry which is preliminary data.</text>
</comment>
<keyword evidence="2" id="KW-1185">Reference proteome</keyword>
<gene>
    <name evidence="1" type="ORF">E5358_13180</name>
</gene>
<name>A0AC61QM83_9BACT</name>
<protein>
    <submittedName>
        <fullName evidence="1">Uncharacterized protein</fullName>
    </submittedName>
</protein>
<reference evidence="1" key="1">
    <citation type="submission" date="2019-04" db="EMBL/GenBank/DDBJ databases">
        <title>Microbes associate with the intestines of laboratory mice.</title>
        <authorList>
            <person name="Navarre W."/>
            <person name="Wong E."/>
            <person name="Huang K."/>
            <person name="Tropini C."/>
            <person name="Ng K."/>
            <person name="Yu B."/>
        </authorList>
    </citation>
    <scope>NUCLEOTIDE SEQUENCE</scope>
    <source>
        <strain evidence="1">NM73_A23</strain>
    </source>
</reference>
<evidence type="ECO:0000313" key="2">
    <source>
        <dbReference type="Proteomes" id="UP000308886"/>
    </source>
</evidence>
<organism evidence="1 2">
    <name type="scientific">Palleniella muris</name>
    <dbReference type="NCBI Taxonomy" id="3038145"/>
    <lineage>
        <taxon>Bacteria</taxon>
        <taxon>Pseudomonadati</taxon>
        <taxon>Bacteroidota</taxon>
        <taxon>Bacteroidia</taxon>
        <taxon>Bacteroidales</taxon>
        <taxon>Prevotellaceae</taxon>
        <taxon>Palleniella</taxon>
    </lineage>
</organism>